<evidence type="ECO:0000313" key="2">
    <source>
        <dbReference type="EMBL" id="MCO1337006.1"/>
    </source>
</evidence>
<dbReference type="EMBL" id="JALBWM010000280">
    <property type="protein sequence ID" value="MCO1337006.1"/>
    <property type="molecule type" value="Genomic_DNA"/>
</dbReference>
<keyword evidence="1" id="KW-1133">Transmembrane helix</keyword>
<evidence type="ECO:0000313" key="3">
    <source>
        <dbReference type="Proteomes" id="UP001139028"/>
    </source>
</evidence>
<dbReference type="AlphaFoldDB" id="A0A9X2J9U4"/>
<protein>
    <submittedName>
        <fullName evidence="2">Uncharacterized protein</fullName>
    </submittedName>
</protein>
<keyword evidence="3" id="KW-1185">Reference proteome</keyword>
<comment type="caution">
    <text evidence="2">The sequence shown here is derived from an EMBL/GenBank/DDBJ whole genome shotgun (WGS) entry which is preliminary data.</text>
</comment>
<feature type="transmembrane region" description="Helical" evidence="1">
    <location>
        <begin position="79"/>
        <end position="95"/>
    </location>
</feature>
<sequence length="96" mass="10881">MNITELHNLVSEIAEELPEVEAKKLEEHRDSLEELGPNDWSAKIASFANDMLIENLGNQEKLMLLEAEAENSGSFEIKPIYILVLIIIFVLVVKFV</sequence>
<evidence type="ECO:0000256" key="1">
    <source>
        <dbReference type="SAM" id="Phobius"/>
    </source>
</evidence>
<name>A0A9X2J9U4_9GAMM</name>
<accession>A0A9X2J9U4</accession>
<organism evidence="2 3">
    <name type="scientific">Microbulbifer okhotskensis</name>
    <dbReference type="NCBI Taxonomy" id="2926617"/>
    <lineage>
        <taxon>Bacteria</taxon>
        <taxon>Pseudomonadati</taxon>
        <taxon>Pseudomonadota</taxon>
        <taxon>Gammaproteobacteria</taxon>
        <taxon>Cellvibrionales</taxon>
        <taxon>Microbulbiferaceae</taxon>
        <taxon>Microbulbifer</taxon>
    </lineage>
</organism>
<proteinExistence type="predicted"/>
<dbReference type="RefSeq" id="WP_252473169.1">
    <property type="nucleotide sequence ID" value="NZ_JALBWM010000280.1"/>
</dbReference>
<reference evidence="2" key="1">
    <citation type="journal article" date="2022" name="Arch. Microbiol.">
        <title>Microbulbifer okhotskensis sp. nov., isolated from a deep bottom sediment of the Okhotsk Sea.</title>
        <authorList>
            <person name="Romanenko L."/>
            <person name="Kurilenko V."/>
            <person name="Otstavnykh N."/>
            <person name="Velansky P."/>
            <person name="Isaeva M."/>
            <person name="Mikhailov V."/>
        </authorList>
    </citation>
    <scope>NUCLEOTIDE SEQUENCE</scope>
    <source>
        <strain evidence="2">OS29</strain>
    </source>
</reference>
<keyword evidence="1" id="KW-0472">Membrane</keyword>
<gene>
    <name evidence="2" type="ORF">MO867_22030</name>
</gene>
<keyword evidence="1" id="KW-0812">Transmembrane</keyword>
<dbReference type="Proteomes" id="UP001139028">
    <property type="component" value="Unassembled WGS sequence"/>
</dbReference>